<sequence>MTMDELMPMLKSAAVDLSTTPLSELRSLRDPRIEEATWRVLADVTDPAQAFCAVVDESDNIRSGSLLGLVLSAEARAADPAAARRAGELPLG</sequence>
<protein>
    <submittedName>
        <fullName evidence="1">Uncharacterized protein</fullName>
    </submittedName>
</protein>
<evidence type="ECO:0000313" key="1">
    <source>
        <dbReference type="EMBL" id="ONH27265.1"/>
    </source>
</evidence>
<proteinExistence type="predicted"/>
<dbReference type="AlphaFoldDB" id="A0A1V2I6N0"/>
<comment type="caution">
    <text evidence="1">The sequence shown here is derived from an EMBL/GenBank/DDBJ whole genome shotgun (WGS) entry which is preliminary data.</text>
</comment>
<dbReference type="Proteomes" id="UP000188929">
    <property type="component" value="Unassembled WGS sequence"/>
</dbReference>
<reference evidence="2" key="1">
    <citation type="submission" date="2016-10" db="EMBL/GenBank/DDBJ databases">
        <title>Frankia sp. NRRL B-16386 Genome sequencing.</title>
        <authorList>
            <person name="Ghodhbane-Gtari F."/>
            <person name="Swanson E."/>
            <person name="Gueddou A."/>
            <person name="Hezbri K."/>
            <person name="Ktari K."/>
            <person name="Nouioui I."/>
            <person name="Morris K."/>
            <person name="Simpson S."/>
            <person name="Abebe-Akele F."/>
            <person name="Thomas K."/>
            <person name="Gtari M."/>
            <person name="Tisa L.S."/>
        </authorList>
    </citation>
    <scope>NUCLEOTIDE SEQUENCE [LARGE SCALE GENOMIC DNA]</scope>
    <source>
        <strain evidence="2">NRRL B-16386</strain>
    </source>
</reference>
<evidence type="ECO:0000313" key="2">
    <source>
        <dbReference type="Proteomes" id="UP000188929"/>
    </source>
</evidence>
<gene>
    <name evidence="1" type="ORF">BL253_22085</name>
</gene>
<accession>A0A1V2I6N0</accession>
<dbReference type="EMBL" id="MOMC01000046">
    <property type="protein sequence ID" value="ONH27265.1"/>
    <property type="molecule type" value="Genomic_DNA"/>
</dbReference>
<name>A0A1V2I6N0_9ACTN</name>
<dbReference type="RefSeq" id="WP_076819104.1">
    <property type="nucleotide sequence ID" value="NZ_MOMC01000046.1"/>
</dbReference>
<dbReference type="STRING" id="1834516.BL253_22085"/>
<organism evidence="1 2">
    <name type="scientific">Pseudofrankia asymbiotica</name>
    <dbReference type="NCBI Taxonomy" id="1834516"/>
    <lineage>
        <taxon>Bacteria</taxon>
        <taxon>Bacillati</taxon>
        <taxon>Actinomycetota</taxon>
        <taxon>Actinomycetes</taxon>
        <taxon>Frankiales</taxon>
        <taxon>Frankiaceae</taxon>
        <taxon>Pseudofrankia</taxon>
    </lineage>
</organism>
<keyword evidence="2" id="KW-1185">Reference proteome</keyword>